<keyword evidence="2" id="KW-0175">Coiled coil</keyword>
<dbReference type="NCBIfam" id="TIGR01730">
    <property type="entry name" value="RND_mfp"/>
    <property type="match status" value="1"/>
</dbReference>
<evidence type="ECO:0000259" key="3">
    <source>
        <dbReference type="Pfam" id="PF25917"/>
    </source>
</evidence>
<feature type="coiled-coil region" evidence="2">
    <location>
        <begin position="100"/>
        <end position="127"/>
    </location>
</feature>
<keyword evidence="5" id="KW-1185">Reference proteome</keyword>
<dbReference type="Gene3D" id="2.40.420.20">
    <property type="match status" value="1"/>
</dbReference>
<dbReference type="OrthoDB" id="9809068at2"/>
<feature type="domain" description="Multidrug resistance protein MdtA-like barrel-sandwich hybrid" evidence="3">
    <location>
        <begin position="60"/>
        <end position="200"/>
    </location>
</feature>
<dbReference type="PANTHER" id="PTHR30469">
    <property type="entry name" value="MULTIDRUG RESISTANCE PROTEIN MDTA"/>
    <property type="match status" value="1"/>
</dbReference>
<comment type="similarity">
    <text evidence="1">Belongs to the membrane fusion protein (MFP) (TC 8.A.1) family.</text>
</comment>
<dbReference type="EMBL" id="RJUK01000001">
    <property type="protein sequence ID" value="ROQ21778.1"/>
    <property type="molecule type" value="Genomic_DNA"/>
</dbReference>
<dbReference type="InterPro" id="IPR058625">
    <property type="entry name" value="MdtA-like_BSH"/>
</dbReference>
<name>A0A3N1P2E1_9GAMM</name>
<dbReference type="InterPro" id="IPR006143">
    <property type="entry name" value="RND_pump_MFP"/>
</dbReference>
<dbReference type="Proteomes" id="UP000273643">
    <property type="component" value="Unassembled WGS sequence"/>
</dbReference>
<dbReference type="RefSeq" id="WP_123638712.1">
    <property type="nucleotide sequence ID" value="NZ_RJUK01000001.1"/>
</dbReference>
<dbReference type="AlphaFoldDB" id="A0A3N1P2E1"/>
<comment type="caution">
    <text evidence="4">The sequence shown here is derived from an EMBL/GenBank/DDBJ whole genome shotgun (WGS) entry which is preliminary data.</text>
</comment>
<accession>A0A3N1P2E1</accession>
<dbReference type="Gene3D" id="2.40.50.100">
    <property type="match status" value="1"/>
</dbReference>
<dbReference type="SUPFAM" id="SSF111369">
    <property type="entry name" value="HlyD-like secretion proteins"/>
    <property type="match status" value="1"/>
</dbReference>
<organism evidence="4 5">
    <name type="scientific">Marinimicrobium koreense</name>
    <dbReference type="NCBI Taxonomy" id="306545"/>
    <lineage>
        <taxon>Bacteria</taxon>
        <taxon>Pseudomonadati</taxon>
        <taxon>Pseudomonadota</taxon>
        <taxon>Gammaproteobacteria</taxon>
        <taxon>Cellvibrionales</taxon>
        <taxon>Cellvibrionaceae</taxon>
        <taxon>Marinimicrobium</taxon>
    </lineage>
</organism>
<proteinExistence type="inferred from homology"/>
<dbReference type="PANTHER" id="PTHR30469:SF33">
    <property type="entry name" value="SLR1207 PROTEIN"/>
    <property type="match status" value="1"/>
</dbReference>
<evidence type="ECO:0000313" key="5">
    <source>
        <dbReference type="Proteomes" id="UP000273643"/>
    </source>
</evidence>
<evidence type="ECO:0000256" key="2">
    <source>
        <dbReference type="SAM" id="Coils"/>
    </source>
</evidence>
<evidence type="ECO:0000313" key="4">
    <source>
        <dbReference type="EMBL" id="ROQ21778.1"/>
    </source>
</evidence>
<evidence type="ECO:0000256" key="1">
    <source>
        <dbReference type="ARBA" id="ARBA00009477"/>
    </source>
</evidence>
<dbReference type="Pfam" id="PF25917">
    <property type="entry name" value="BSH_RND"/>
    <property type="match status" value="1"/>
</dbReference>
<dbReference type="Gene3D" id="2.40.30.170">
    <property type="match status" value="1"/>
</dbReference>
<sequence length="358" mass="39214">MKKVFTVLLLGFIALIFISTAVFLYNKSQAKPVTYETDAPAIMDIVQKTVATGRVVPRKEVNVTSQVSGVVDTVYVTAGQTVRKGDLISRITLAPSMVMLNNAESQLDSARISLANAEEELDRQRKLFESGLIPASEFSRFQLDYELKREAVRSAENHLLLISEGATSDSDLVSNVIRAPVDGMILDIPNKEGAFIVESSTYGAGTPVAVMADMNDMIFEGKVDEAEVGKIEEGMSLILHVGALQDETFDATLEHIAPKGEEDQGTIKFEIRAAVTLEDQVFLRANYSANADIVLAERKDVLAINEGNLIIEGDEYFVEVETADQVFEKRPVEVGLSNGIHIEVVEGLTQDEKIKKQS</sequence>
<dbReference type="GO" id="GO:1990281">
    <property type="term" value="C:efflux pump complex"/>
    <property type="evidence" value="ECO:0007669"/>
    <property type="project" value="TreeGrafter"/>
</dbReference>
<gene>
    <name evidence="4" type="ORF">EDC38_2406</name>
</gene>
<dbReference type="Gene3D" id="1.10.287.470">
    <property type="entry name" value="Helix hairpin bin"/>
    <property type="match status" value="1"/>
</dbReference>
<protein>
    <submittedName>
        <fullName evidence="4">HlyD family secretion protein</fullName>
    </submittedName>
</protein>
<dbReference type="GO" id="GO:0015562">
    <property type="term" value="F:efflux transmembrane transporter activity"/>
    <property type="evidence" value="ECO:0007669"/>
    <property type="project" value="TreeGrafter"/>
</dbReference>
<reference evidence="4 5" key="1">
    <citation type="submission" date="2018-11" db="EMBL/GenBank/DDBJ databases">
        <title>Genomic Encyclopedia of Type Strains, Phase IV (KMG-IV): sequencing the most valuable type-strain genomes for metagenomic binning, comparative biology and taxonomic classification.</title>
        <authorList>
            <person name="Goeker M."/>
        </authorList>
    </citation>
    <scope>NUCLEOTIDE SEQUENCE [LARGE SCALE GENOMIC DNA]</scope>
    <source>
        <strain evidence="4 5">DSM 16974</strain>
    </source>
</reference>